<evidence type="ECO:0000256" key="3">
    <source>
        <dbReference type="ARBA" id="ARBA00023163"/>
    </source>
</evidence>
<dbReference type="RefSeq" id="WP_133475419.1">
    <property type="nucleotide sequence ID" value="NZ_SNWP01000013.1"/>
</dbReference>
<dbReference type="EMBL" id="SNWP01000013">
    <property type="protein sequence ID" value="TDO25304.1"/>
    <property type="molecule type" value="Genomic_DNA"/>
</dbReference>
<evidence type="ECO:0000313" key="6">
    <source>
        <dbReference type="Proteomes" id="UP000295741"/>
    </source>
</evidence>
<feature type="domain" description="HTH hxlR-type" evidence="4">
    <location>
        <begin position="19"/>
        <end position="117"/>
    </location>
</feature>
<dbReference type="AlphaFoldDB" id="A0A4R6IS61"/>
<keyword evidence="2" id="KW-0238">DNA-binding</keyword>
<dbReference type="InterPro" id="IPR002577">
    <property type="entry name" value="HTH_HxlR"/>
</dbReference>
<dbReference type="Pfam" id="PF01638">
    <property type="entry name" value="HxlR"/>
    <property type="match status" value="1"/>
</dbReference>
<evidence type="ECO:0000256" key="1">
    <source>
        <dbReference type="ARBA" id="ARBA00023015"/>
    </source>
</evidence>
<evidence type="ECO:0000259" key="4">
    <source>
        <dbReference type="PROSITE" id="PS51118"/>
    </source>
</evidence>
<reference evidence="5 6" key="1">
    <citation type="submission" date="2019-03" db="EMBL/GenBank/DDBJ databases">
        <title>Genomic Encyclopedia of Archaeal and Bacterial Type Strains, Phase II (KMG-II): from individual species to whole genera.</title>
        <authorList>
            <person name="Goeker M."/>
        </authorList>
    </citation>
    <scope>NUCLEOTIDE SEQUENCE [LARGE SCALE GENOMIC DNA]</scope>
    <source>
        <strain evidence="5 6">DSM 28323</strain>
    </source>
</reference>
<sequence length="125" mass="14476">MRKQNSTNALNEQQLTFNCPIASTLKMVGGRWKLIIIWNLREKSFRYKELQRSIPNITEKMLTQQLSSLVEDGWVQKKDYGEIPPRTEYSLTPLGKSFIAVLEHIYDWGKSNNIIGIANARYGNE</sequence>
<dbReference type="InterPro" id="IPR036390">
    <property type="entry name" value="WH_DNA-bd_sf"/>
</dbReference>
<keyword evidence="1" id="KW-0805">Transcription regulation</keyword>
<dbReference type="InterPro" id="IPR036388">
    <property type="entry name" value="WH-like_DNA-bd_sf"/>
</dbReference>
<evidence type="ECO:0000313" key="5">
    <source>
        <dbReference type="EMBL" id="TDO25304.1"/>
    </source>
</evidence>
<accession>A0A4R6IS61</accession>
<dbReference type="OrthoDB" id="9797599at2"/>
<dbReference type="GO" id="GO:0003677">
    <property type="term" value="F:DNA binding"/>
    <property type="evidence" value="ECO:0007669"/>
    <property type="project" value="UniProtKB-KW"/>
</dbReference>
<dbReference type="Proteomes" id="UP000295741">
    <property type="component" value="Unassembled WGS sequence"/>
</dbReference>
<keyword evidence="6" id="KW-1185">Reference proteome</keyword>
<protein>
    <submittedName>
        <fullName evidence="5">HxlR family transcriptional regulator</fullName>
    </submittedName>
</protein>
<proteinExistence type="predicted"/>
<dbReference type="PANTHER" id="PTHR33204:SF29">
    <property type="entry name" value="TRANSCRIPTIONAL REGULATOR"/>
    <property type="match status" value="1"/>
</dbReference>
<comment type="caution">
    <text evidence="5">The sequence shown here is derived from an EMBL/GenBank/DDBJ whole genome shotgun (WGS) entry which is preliminary data.</text>
</comment>
<dbReference type="PANTHER" id="PTHR33204">
    <property type="entry name" value="TRANSCRIPTIONAL REGULATOR, MARR FAMILY"/>
    <property type="match status" value="1"/>
</dbReference>
<organism evidence="5 6">
    <name type="scientific">Sediminibacterium goheungense</name>
    <dbReference type="NCBI Taxonomy" id="1086393"/>
    <lineage>
        <taxon>Bacteria</taxon>
        <taxon>Pseudomonadati</taxon>
        <taxon>Bacteroidota</taxon>
        <taxon>Chitinophagia</taxon>
        <taxon>Chitinophagales</taxon>
        <taxon>Chitinophagaceae</taxon>
        <taxon>Sediminibacterium</taxon>
    </lineage>
</organism>
<name>A0A4R6IS61_9BACT</name>
<gene>
    <name evidence="5" type="ORF">BC659_2838</name>
</gene>
<dbReference type="PROSITE" id="PS51118">
    <property type="entry name" value="HTH_HXLR"/>
    <property type="match status" value="1"/>
</dbReference>
<evidence type="ECO:0000256" key="2">
    <source>
        <dbReference type="ARBA" id="ARBA00023125"/>
    </source>
</evidence>
<dbReference type="SUPFAM" id="SSF46785">
    <property type="entry name" value="Winged helix' DNA-binding domain"/>
    <property type="match status" value="1"/>
</dbReference>
<keyword evidence="3" id="KW-0804">Transcription</keyword>
<dbReference type="Gene3D" id="1.10.10.10">
    <property type="entry name" value="Winged helix-like DNA-binding domain superfamily/Winged helix DNA-binding domain"/>
    <property type="match status" value="1"/>
</dbReference>